<organism evidence="4 5">
    <name type="scientific">Exophiala bonariae</name>
    <dbReference type="NCBI Taxonomy" id="1690606"/>
    <lineage>
        <taxon>Eukaryota</taxon>
        <taxon>Fungi</taxon>
        <taxon>Dikarya</taxon>
        <taxon>Ascomycota</taxon>
        <taxon>Pezizomycotina</taxon>
        <taxon>Eurotiomycetes</taxon>
        <taxon>Chaetothyriomycetidae</taxon>
        <taxon>Chaetothyriales</taxon>
        <taxon>Herpotrichiellaceae</taxon>
        <taxon>Exophiala</taxon>
    </lineage>
</organism>
<keyword evidence="5" id="KW-1185">Reference proteome</keyword>
<feature type="compositionally biased region" description="Basic and acidic residues" evidence="2">
    <location>
        <begin position="101"/>
        <end position="111"/>
    </location>
</feature>
<dbReference type="PANTHER" id="PTHR30466">
    <property type="entry name" value="FLAVIN REDUCTASE"/>
    <property type="match status" value="1"/>
</dbReference>
<dbReference type="GO" id="GO:0010181">
    <property type="term" value="F:FMN binding"/>
    <property type="evidence" value="ECO:0007669"/>
    <property type="project" value="InterPro"/>
</dbReference>
<dbReference type="Proteomes" id="UP001358417">
    <property type="component" value="Unassembled WGS sequence"/>
</dbReference>
<dbReference type="Gene3D" id="2.30.110.10">
    <property type="entry name" value="Electron Transport, Fmn-binding Protein, Chain A"/>
    <property type="match status" value="1"/>
</dbReference>
<evidence type="ECO:0000259" key="3">
    <source>
        <dbReference type="SMART" id="SM00903"/>
    </source>
</evidence>
<evidence type="ECO:0000256" key="2">
    <source>
        <dbReference type="SAM" id="MobiDB-lite"/>
    </source>
</evidence>
<dbReference type="InterPro" id="IPR050268">
    <property type="entry name" value="NADH-dep_flavin_reductase"/>
</dbReference>
<keyword evidence="1" id="KW-0560">Oxidoreductase</keyword>
<dbReference type="SMART" id="SM00903">
    <property type="entry name" value="Flavin_Reduct"/>
    <property type="match status" value="1"/>
</dbReference>
<dbReference type="InterPro" id="IPR002563">
    <property type="entry name" value="Flavin_Rdtase-like_dom"/>
</dbReference>
<sequence>MATTVVSAKLARASRVNSSRLRPHSLLGVLRGCECDFNGAPGARTFQILCRLNSGLSRPTPSRNNGSRNHQHHGALVQTNTILSGAPKYSRSQHTAPATSLEKEHNTKTSEDLSNSVKRLMRHVPHPVAVITATDVSVNPEGGSEGWRGATVSSFNTVTLSPKPVVSFNIRKISSTFDAMRSSGLFNVHLLSEAIEATDIASKFASGNASSPFHDEEGEIESFAHLTDPARTAPSSKLPPILQSRDENGHLMVPFRLHCRYMPGKVVEVGDHVVLFGEVLQIFHDDNAFHGQGSSAPKPCLVYVNGRYVRVESHSSGIPFVQRRKFATAPN</sequence>
<name>A0AAV9N5V3_9EURO</name>
<comment type="caution">
    <text evidence="4">The sequence shown here is derived from an EMBL/GenBank/DDBJ whole genome shotgun (WGS) entry which is preliminary data.</text>
</comment>
<dbReference type="GeneID" id="89971883"/>
<reference evidence="4 5" key="1">
    <citation type="submission" date="2023-08" db="EMBL/GenBank/DDBJ databases">
        <title>Black Yeasts Isolated from many extreme environments.</title>
        <authorList>
            <person name="Coleine C."/>
            <person name="Stajich J.E."/>
            <person name="Selbmann L."/>
        </authorList>
    </citation>
    <scope>NUCLEOTIDE SEQUENCE [LARGE SCALE GENOMIC DNA]</scope>
    <source>
        <strain evidence="4 5">CCFEE 5792</strain>
    </source>
</reference>
<evidence type="ECO:0000313" key="5">
    <source>
        <dbReference type="Proteomes" id="UP001358417"/>
    </source>
</evidence>
<dbReference type="SUPFAM" id="SSF50475">
    <property type="entry name" value="FMN-binding split barrel"/>
    <property type="match status" value="1"/>
</dbReference>
<gene>
    <name evidence="4" type="ORF">LTR84_003700</name>
</gene>
<protein>
    <recommendedName>
        <fullName evidence="3">Flavin reductase like domain-containing protein</fullName>
    </recommendedName>
</protein>
<dbReference type="InterPro" id="IPR012349">
    <property type="entry name" value="Split_barrel_FMN-bd"/>
</dbReference>
<proteinExistence type="predicted"/>
<evidence type="ECO:0000313" key="4">
    <source>
        <dbReference type="EMBL" id="KAK5050419.1"/>
    </source>
</evidence>
<accession>A0AAV9N5V3</accession>
<dbReference type="Pfam" id="PF01613">
    <property type="entry name" value="Flavin_Reduct"/>
    <property type="match status" value="1"/>
</dbReference>
<dbReference type="GO" id="GO:0042602">
    <property type="term" value="F:riboflavin reductase (NADPH) activity"/>
    <property type="evidence" value="ECO:0007669"/>
    <property type="project" value="TreeGrafter"/>
</dbReference>
<dbReference type="AlphaFoldDB" id="A0AAV9N5V3"/>
<evidence type="ECO:0000256" key="1">
    <source>
        <dbReference type="ARBA" id="ARBA00023002"/>
    </source>
</evidence>
<dbReference type="RefSeq" id="XP_064705005.1">
    <property type="nucleotide sequence ID" value="XM_064847284.1"/>
</dbReference>
<dbReference type="PANTHER" id="PTHR30466:SF1">
    <property type="entry name" value="FMN REDUCTASE (NADH) RUTF"/>
    <property type="match status" value="1"/>
</dbReference>
<feature type="region of interest" description="Disordered" evidence="2">
    <location>
        <begin position="87"/>
        <end position="111"/>
    </location>
</feature>
<feature type="domain" description="Flavin reductase like" evidence="3">
    <location>
        <begin position="121"/>
        <end position="310"/>
    </location>
</feature>
<dbReference type="EMBL" id="JAVRRD010000017">
    <property type="protein sequence ID" value="KAK5050419.1"/>
    <property type="molecule type" value="Genomic_DNA"/>
</dbReference>